<evidence type="ECO:0000256" key="1">
    <source>
        <dbReference type="SAM" id="MobiDB-lite"/>
    </source>
</evidence>
<dbReference type="InterPro" id="IPR026682">
    <property type="entry name" value="AKT1S1"/>
</dbReference>
<dbReference type="Pfam" id="PF15798">
    <property type="entry name" value="PRAS"/>
    <property type="match status" value="1"/>
</dbReference>
<dbReference type="VEuPathDB" id="VectorBase:GBRI035194"/>
<feature type="compositionally biased region" description="Polar residues" evidence="1">
    <location>
        <begin position="556"/>
        <end position="569"/>
    </location>
</feature>
<dbReference type="STRING" id="37001.A0A1A9WWQ0"/>
<sequence length="645" mass="71667">MLVSCKCLNFIAVTHSQQLPANSAREATSVFGIKSNHGTVAEAATSTQCNNYNESTSMSSSNINNIKNISSNKNDVVALSDALRKIFLQKFSRNFIFYSSCIEFFKQAIGPVTDLNVNSISQRDLIYSLTLELNETEAWQIIICSNCNMVLCAKYLTDSTSAGAAGSLQSLQQYLVNCALLTNHDELSRKRCDKSFSETFGILIIDHDNNNNYNEQNAHNFPMGLLSTSLASATNLDSKLMRQRQLQCNLQQRLQQEITETDERIQRYAEQQFALLKSFREKSEQEYQMLVKLIHCIPEQQANEWLDPIPPLLELNGSNTILNYGSCRRNTLSNRRELNTAPSTPITPHLPTNVFASNFEKDTRTAMASLVPITATDNNIDQSSTVVNSSLLNRKVSNFDTPPDTPEGIAMSVGSSPTFRQQQQQHNTIQAMGQNSFQQQQQVATSTLETADDCLFELEGIENATTNLDDTLTFLNTAISSNNLQNLSSPLRSNNRANVTQQQQHQGNVLQMTTYGFQRNLSINQKQQQRENRMSDLYESDSAEEAEDALELDVSSPMSMQTPPGRRSSSNISAQMMNFAKSLPIEIAHSPMAGDRDCVATGADKDGKEMDNNVDIAASIKALAKSVHGEAVFGELPRPLLRSQI</sequence>
<feature type="compositionally biased region" description="Acidic residues" evidence="1">
    <location>
        <begin position="538"/>
        <end position="551"/>
    </location>
</feature>
<evidence type="ECO:0000313" key="3">
    <source>
        <dbReference type="Proteomes" id="UP000091820"/>
    </source>
</evidence>
<dbReference type="GO" id="GO:0032007">
    <property type="term" value="P:negative regulation of TOR signaling"/>
    <property type="evidence" value="ECO:0007669"/>
    <property type="project" value="InterPro"/>
</dbReference>
<dbReference type="GO" id="GO:0005737">
    <property type="term" value="C:cytoplasm"/>
    <property type="evidence" value="ECO:0007669"/>
    <property type="project" value="TreeGrafter"/>
</dbReference>
<protein>
    <submittedName>
        <fullName evidence="2">Uncharacterized protein</fullName>
    </submittedName>
</protein>
<dbReference type="PANTHER" id="PTHR21844:SF2">
    <property type="entry name" value="PROLINE-RICH AKT1 SUBSTRATE 1"/>
    <property type="match status" value="1"/>
</dbReference>
<proteinExistence type="predicted"/>
<keyword evidence="3" id="KW-1185">Reference proteome</keyword>
<organism evidence="2 3">
    <name type="scientific">Glossina brevipalpis</name>
    <dbReference type="NCBI Taxonomy" id="37001"/>
    <lineage>
        <taxon>Eukaryota</taxon>
        <taxon>Metazoa</taxon>
        <taxon>Ecdysozoa</taxon>
        <taxon>Arthropoda</taxon>
        <taxon>Hexapoda</taxon>
        <taxon>Insecta</taxon>
        <taxon>Pterygota</taxon>
        <taxon>Neoptera</taxon>
        <taxon>Endopterygota</taxon>
        <taxon>Diptera</taxon>
        <taxon>Brachycera</taxon>
        <taxon>Muscomorpha</taxon>
        <taxon>Hippoboscoidea</taxon>
        <taxon>Glossinidae</taxon>
        <taxon>Glossina</taxon>
    </lineage>
</organism>
<evidence type="ECO:0000313" key="2">
    <source>
        <dbReference type="EnsemblMetazoa" id="GBRI035194-PA"/>
    </source>
</evidence>
<reference evidence="2" key="2">
    <citation type="submission" date="2020-05" db="UniProtKB">
        <authorList>
            <consortium name="EnsemblMetazoa"/>
        </authorList>
    </citation>
    <scope>IDENTIFICATION</scope>
    <source>
        <strain evidence="2">IAEA</strain>
    </source>
</reference>
<feature type="region of interest" description="Disordered" evidence="1">
    <location>
        <begin position="525"/>
        <end position="569"/>
    </location>
</feature>
<dbReference type="PANTHER" id="PTHR21844">
    <property type="entry name" value="AKT1 SUBSTRATE 1 PROTEIN"/>
    <property type="match status" value="1"/>
</dbReference>
<dbReference type="GO" id="GO:0048011">
    <property type="term" value="P:neurotrophin TRK receptor signaling pathway"/>
    <property type="evidence" value="ECO:0007669"/>
    <property type="project" value="InterPro"/>
</dbReference>
<dbReference type="Proteomes" id="UP000091820">
    <property type="component" value="Unassembled WGS sequence"/>
</dbReference>
<dbReference type="EnsemblMetazoa" id="GBRI035194-RA">
    <property type="protein sequence ID" value="GBRI035194-PA"/>
    <property type="gene ID" value="GBRI035194"/>
</dbReference>
<name>A0A1A9WWQ0_9MUSC</name>
<reference evidence="3" key="1">
    <citation type="submission" date="2014-03" db="EMBL/GenBank/DDBJ databases">
        <authorList>
            <person name="Aksoy S."/>
            <person name="Warren W."/>
            <person name="Wilson R.K."/>
        </authorList>
    </citation>
    <scope>NUCLEOTIDE SEQUENCE [LARGE SCALE GENOMIC DNA]</scope>
    <source>
        <strain evidence="3">IAEA</strain>
    </source>
</reference>
<accession>A0A1A9WWQ0</accession>
<dbReference type="AlphaFoldDB" id="A0A1A9WWQ0"/>